<dbReference type="AlphaFoldDB" id="A0A382XDB8"/>
<feature type="non-terminal residue" evidence="1">
    <location>
        <position position="40"/>
    </location>
</feature>
<gene>
    <name evidence="1" type="ORF">METZ01_LOCUS421693</name>
</gene>
<sequence>MTAKLFGVDLRKRLEAARLSNFLCRMCNQDATPLNHRVKQ</sequence>
<proteinExistence type="predicted"/>
<dbReference type="EMBL" id="UINC01166726">
    <property type="protein sequence ID" value="SVD68839.1"/>
    <property type="molecule type" value="Genomic_DNA"/>
</dbReference>
<reference evidence="1" key="1">
    <citation type="submission" date="2018-05" db="EMBL/GenBank/DDBJ databases">
        <authorList>
            <person name="Lanie J.A."/>
            <person name="Ng W.-L."/>
            <person name="Kazmierczak K.M."/>
            <person name="Andrzejewski T.M."/>
            <person name="Davidsen T.M."/>
            <person name="Wayne K.J."/>
            <person name="Tettelin H."/>
            <person name="Glass J.I."/>
            <person name="Rusch D."/>
            <person name="Podicherti R."/>
            <person name="Tsui H.-C.T."/>
            <person name="Winkler M.E."/>
        </authorList>
    </citation>
    <scope>NUCLEOTIDE SEQUENCE</scope>
</reference>
<accession>A0A382XDB8</accession>
<protein>
    <submittedName>
        <fullName evidence="1">Uncharacterized protein</fullName>
    </submittedName>
</protein>
<name>A0A382XDB8_9ZZZZ</name>
<organism evidence="1">
    <name type="scientific">marine metagenome</name>
    <dbReference type="NCBI Taxonomy" id="408172"/>
    <lineage>
        <taxon>unclassified sequences</taxon>
        <taxon>metagenomes</taxon>
        <taxon>ecological metagenomes</taxon>
    </lineage>
</organism>
<evidence type="ECO:0000313" key="1">
    <source>
        <dbReference type="EMBL" id="SVD68839.1"/>
    </source>
</evidence>